<dbReference type="EMBL" id="LAZR01022635">
    <property type="protein sequence ID" value="KKL81199.1"/>
    <property type="molecule type" value="Genomic_DNA"/>
</dbReference>
<reference evidence="1" key="1">
    <citation type="journal article" date="2015" name="Nature">
        <title>Complex archaea that bridge the gap between prokaryotes and eukaryotes.</title>
        <authorList>
            <person name="Spang A."/>
            <person name="Saw J.H."/>
            <person name="Jorgensen S.L."/>
            <person name="Zaremba-Niedzwiedzka K."/>
            <person name="Martijn J."/>
            <person name="Lind A.E."/>
            <person name="van Eijk R."/>
            <person name="Schleper C."/>
            <person name="Guy L."/>
            <person name="Ettema T.J."/>
        </authorList>
    </citation>
    <scope>NUCLEOTIDE SEQUENCE</scope>
</reference>
<accession>A0A0F9F438</accession>
<gene>
    <name evidence="1" type="ORF">LCGC14_1997120</name>
</gene>
<dbReference type="AlphaFoldDB" id="A0A0F9F438"/>
<feature type="non-terminal residue" evidence="1">
    <location>
        <position position="64"/>
    </location>
</feature>
<protein>
    <submittedName>
        <fullName evidence="1">Uncharacterized protein</fullName>
    </submittedName>
</protein>
<proteinExistence type="predicted"/>
<name>A0A0F9F438_9ZZZZ</name>
<sequence>MPEAPDEDICRCVNAFSTAFKRGNPPLKKGIKTLIGLLAPVLIGSPDPRIKALGLALQASSLIF</sequence>
<evidence type="ECO:0000313" key="1">
    <source>
        <dbReference type="EMBL" id="KKL81199.1"/>
    </source>
</evidence>
<organism evidence="1">
    <name type="scientific">marine sediment metagenome</name>
    <dbReference type="NCBI Taxonomy" id="412755"/>
    <lineage>
        <taxon>unclassified sequences</taxon>
        <taxon>metagenomes</taxon>
        <taxon>ecological metagenomes</taxon>
    </lineage>
</organism>
<comment type="caution">
    <text evidence="1">The sequence shown here is derived from an EMBL/GenBank/DDBJ whole genome shotgun (WGS) entry which is preliminary data.</text>
</comment>